<proteinExistence type="predicted"/>
<name>A0A4Q7DKT4_9PROT</name>
<dbReference type="OrthoDB" id="9100120at2"/>
<dbReference type="RefSeq" id="WP_130154528.1">
    <property type="nucleotide sequence ID" value="NZ_SCFB01000019.1"/>
</dbReference>
<dbReference type="EMBL" id="SCFB01000019">
    <property type="protein sequence ID" value="RZI45296.1"/>
    <property type="molecule type" value="Genomic_DNA"/>
</dbReference>
<dbReference type="AlphaFoldDB" id="A0A4Q7DKT4"/>
<organism evidence="1 2">
    <name type="scientific">Candidatus Finniella inopinata</name>
    <dbReference type="NCBI Taxonomy" id="1696036"/>
    <lineage>
        <taxon>Bacteria</taxon>
        <taxon>Pseudomonadati</taxon>
        <taxon>Pseudomonadota</taxon>
        <taxon>Alphaproteobacteria</taxon>
        <taxon>Holosporales</taxon>
        <taxon>Candidatus Paracaedibacteraceae</taxon>
        <taxon>Candidatus Finniella</taxon>
    </lineage>
</organism>
<keyword evidence="2" id="KW-1185">Reference proteome</keyword>
<accession>A0A4Q7DKT4</accession>
<evidence type="ECO:0000313" key="1">
    <source>
        <dbReference type="EMBL" id="RZI45296.1"/>
    </source>
</evidence>
<reference evidence="1 2" key="1">
    <citation type="submission" date="2018-10" db="EMBL/GenBank/DDBJ databases">
        <title>An updated phylogeny of the Alphaproteobacteria reveals that the parasitic Rickettsiales and Holosporales have independent origins.</title>
        <authorList>
            <person name="Munoz-Gomez S.A."/>
            <person name="Hess S."/>
            <person name="Burger G."/>
            <person name="Lang B.F."/>
            <person name="Susko E."/>
            <person name="Slamovits C.H."/>
            <person name="Roger A.J."/>
        </authorList>
    </citation>
    <scope>NUCLEOTIDE SEQUENCE [LARGE SCALE GENOMIC DNA]</scope>
    <source>
        <strain evidence="1">HOLO01</strain>
    </source>
</reference>
<comment type="caution">
    <text evidence="1">The sequence shown here is derived from an EMBL/GenBank/DDBJ whole genome shotgun (WGS) entry which is preliminary data.</text>
</comment>
<sequence length="145" mass="17121">MMRISFRRVYPFTPNKKFYPQEKCLQIVEIYFKEIFLFINIYLYISFKMSKICSKCEEEKSFDNFYLSNDSWSPMCKACFSLYYKSKYVPSSNQRGFKALPEETKNEIKFLIDLGMPICAIAKKVGIPRPKLADWKRRGTLPIGG</sequence>
<evidence type="ECO:0000313" key="2">
    <source>
        <dbReference type="Proteomes" id="UP000293550"/>
    </source>
</evidence>
<protein>
    <submittedName>
        <fullName evidence="1">Uncharacterized protein</fullName>
    </submittedName>
</protein>
<dbReference type="Proteomes" id="UP000293550">
    <property type="component" value="Unassembled WGS sequence"/>
</dbReference>
<gene>
    <name evidence="1" type="ORF">EQU50_07605</name>
</gene>